<feature type="transmembrane region" description="Helical" evidence="10">
    <location>
        <begin position="219"/>
        <end position="238"/>
    </location>
</feature>
<dbReference type="PANTHER" id="PTHR24243:SF230">
    <property type="entry name" value="G-PROTEIN COUPLED RECEPTORS FAMILY 1 PROFILE DOMAIN-CONTAINING PROTEIN"/>
    <property type="match status" value="1"/>
</dbReference>
<comment type="caution">
    <text evidence="12">The sequence shown here is derived from an EMBL/GenBank/DDBJ whole genome shotgun (WGS) entry which is preliminary data.</text>
</comment>
<reference evidence="12" key="1">
    <citation type="submission" date="2021-04" db="EMBL/GenBank/DDBJ databases">
        <authorList>
            <consortium name="Molecular Ecology Group"/>
        </authorList>
    </citation>
    <scope>NUCLEOTIDE SEQUENCE</scope>
</reference>
<evidence type="ECO:0000313" key="13">
    <source>
        <dbReference type="Proteomes" id="UP000678393"/>
    </source>
</evidence>
<evidence type="ECO:0000256" key="1">
    <source>
        <dbReference type="ARBA" id="ARBA00004141"/>
    </source>
</evidence>
<dbReference type="OrthoDB" id="9990906at2759"/>
<dbReference type="GO" id="GO:0005886">
    <property type="term" value="C:plasma membrane"/>
    <property type="evidence" value="ECO:0007669"/>
    <property type="project" value="TreeGrafter"/>
</dbReference>
<feature type="transmembrane region" description="Helical" evidence="10">
    <location>
        <begin position="270"/>
        <end position="294"/>
    </location>
</feature>
<dbReference type="SUPFAM" id="SSF81321">
    <property type="entry name" value="Family A G protein-coupled receptor-like"/>
    <property type="match status" value="1"/>
</dbReference>
<feature type="transmembrane region" description="Helical" evidence="10">
    <location>
        <begin position="85"/>
        <end position="107"/>
    </location>
</feature>
<accession>A0A8S3YX16</accession>
<dbReference type="PRINTS" id="PR00237">
    <property type="entry name" value="GPCRRHODOPSN"/>
</dbReference>
<keyword evidence="7 8" id="KW-0807">Transducer</keyword>
<feature type="transmembrane region" description="Helical" evidence="10">
    <location>
        <begin position="127"/>
        <end position="144"/>
    </location>
</feature>
<dbReference type="PROSITE" id="PS00237">
    <property type="entry name" value="G_PROTEIN_RECEP_F1_1"/>
    <property type="match status" value="1"/>
</dbReference>
<dbReference type="InterPro" id="IPR017452">
    <property type="entry name" value="GPCR_Rhodpsn_7TM"/>
</dbReference>
<dbReference type="Proteomes" id="UP000678393">
    <property type="component" value="Unassembled WGS sequence"/>
</dbReference>
<sequence length="433" mass="49381">MNNFTDIIFENATYVAMTTSTRRMPLPAFNAQAALNSMLMNFPEYRLAAYINFYGFITEIVVGSVANILTLVVMLGLTHLPICNYMAALALADLSVLLGPCLLRWLLTLNVDPRPSSTVACRLLNFLSYWSFSFSAWILVAMTIDRYIAISFPLRALRLSTPRRARIVVGVLGIVAVLVNFHFLIILDVKTQPGFQDKTCVGYDQYRHFLDVIWPWLDATVYSFLPFTILIVFNFLIIRNHRKSIAITLSMKGSKSSEIPWTMSYTYRKITITLVVVAFSFIFMTAPRVILHIIRPVVFNFKPTPNKTDFQILAQYTLAASIVNVLLYGNHSINFFLYVLTGRKFREQLMNTLGCCRNRRLRRVQSVPVNCSSTETNTSSLRSNRSTEDFQSRETIPTGNRDIFTPQLSLPTLYDTTSKSSFRSSKCKTRRQC</sequence>
<evidence type="ECO:0000256" key="9">
    <source>
        <dbReference type="SAM" id="MobiDB-lite"/>
    </source>
</evidence>
<feature type="transmembrane region" description="Helical" evidence="10">
    <location>
        <begin position="314"/>
        <end position="340"/>
    </location>
</feature>
<evidence type="ECO:0000256" key="4">
    <source>
        <dbReference type="ARBA" id="ARBA00023040"/>
    </source>
</evidence>
<protein>
    <recommendedName>
        <fullName evidence="11">G-protein coupled receptors family 1 profile domain-containing protein</fullName>
    </recommendedName>
</protein>
<keyword evidence="2 8" id="KW-0812">Transmembrane</keyword>
<evidence type="ECO:0000256" key="7">
    <source>
        <dbReference type="ARBA" id="ARBA00023224"/>
    </source>
</evidence>
<evidence type="ECO:0000256" key="3">
    <source>
        <dbReference type="ARBA" id="ARBA00022989"/>
    </source>
</evidence>
<organism evidence="12 13">
    <name type="scientific">Candidula unifasciata</name>
    <dbReference type="NCBI Taxonomy" id="100452"/>
    <lineage>
        <taxon>Eukaryota</taxon>
        <taxon>Metazoa</taxon>
        <taxon>Spiralia</taxon>
        <taxon>Lophotrochozoa</taxon>
        <taxon>Mollusca</taxon>
        <taxon>Gastropoda</taxon>
        <taxon>Heterobranchia</taxon>
        <taxon>Euthyneura</taxon>
        <taxon>Panpulmonata</taxon>
        <taxon>Eupulmonata</taxon>
        <taxon>Stylommatophora</taxon>
        <taxon>Helicina</taxon>
        <taxon>Helicoidea</taxon>
        <taxon>Geomitridae</taxon>
        <taxon>Candidula</taxon>
    </lineage>
</organism>
<dbReference type="InterPro" id="IPR000276">
    <property type="entry name" value="GPCR_Rhodpsn"/>
</dbReference>
<dbReference type="CDD" id="cd14978">
    <property type="entry name" value="7tmA_FMRFamide_R-like"/>
    <property type="match status" value="1"/>
</dbReference>
<keyword evidence="5 10" id="KW-0472">Membrane</keyword>
<feature type="transmembrane region" description="Helical" evidence="10">
    <location>
        <begin position="47"/>
        <end position="73"/>
    </location>
</feature>
<comment type="subcellular location">
    <subcellularLocation>
        <location evidence="1">Membrane</location>
        <topology evidence="1">Multi-pass membrane protein</topology>
    </subcellularLocation>
</comment>
<gene>
    <name evidence="12" type="ORF">CUNI_LOCUS5640</name>
</gene>
<dbReference type="PANTHER" id="PTHR24243">
    <property type="entry name" value="G-PROTEIN COUPLED RECEPTOR"/>
    <property type="match status" value="1"/>
</dbReference>
<comment type="similarity">
    <text evidence="8">Belongs to the G-protein coupled receptor 1 family.</text>
</comment>
<feature type="domain" description="G-protein coupled receptors family 1 profile" evidence="11">
    <location>
        <begin position="63"/>
        <end position="338"/>
    </location>
</feature>
<proteinExistence type="inferred from homology"/>
<keyword evidence="6 8" id="KW-0675">Receptor</keyword>
<keyword evidence="3 10" id="KW-1133">Transmembrane helix</keyword>
<evidence type="ECO:0000256" key="10">
    <source>
        <dbReference type="SAM" id="Phobius"/>
    </source>
</evidence>
<dbReference type="EMBL" id="CAJHNH020000830">
    <property type="protein sequence ID" value="CAG5120082.1"/>
    <property type="molecule type" value="Genomic_DNA"/>
</dbReference>
<keyword evidence="4 8" id="KW-0297">G-protein coupled receptor</keyword>
<evidence type="ECO:0000256" key="2">
    <source>
        <dbReference type="ARBA" id="ARBA00022692"/>
    </source>
</evidence>
<evidence type="ECO:0000313" key="12">
    <source>
        <dbReference type="EMBL" id="CAG5120082.1"/>
    </source>
</evidence>
<dbReference type="AlphaFoldDB" id="A0A8S3YX16"/>
<keyword evidence="13" id="KW-1185">Reference proteome</keyword>
<evidence type="ECO:0000256" key="5">
    <source>
        <dbReference type="ARBA" id="ARBA00023136"/>
    </source>
</evidence>
<feature type="compositionally biased region" description="Low complexity" evidence="9">
    <location>
        <begin position="373"/>
        <end position="384"/>
    </location>
</feature>
<evidence type="ECO:0000259" key="11">
    <source>
        <dbReference type="PROSITE" id="PS50262"/>
    </source>
</evidence>
<feature type="region of interest" description="Disordered" evidence="9">
    <location>
        <begin position="373"/>
        <end position="404"/>
    </location>
</feature>
<dbReference type="PROSITE" id="PS50262">
    <property type="entry name" value="G_PROTEIN_RECEP_F1_2"/>
    <property type="match status" value="1"/>
</dbReference>
<name>A0A8S3YX16_9EUPU</name>
<dbReference type="Pfam" id="PF00001">
    <property type="entry name" value="7tm_1"/>
    <property type="match status" value="1"/>
</dbReference>
<evidence type="ECO:0000256" key="8">
    <source>
        <dbReference type="RuleBase" id="RU000688"/>
    </source>
</evidence>
<evidence type="ECO:0000256" key="6">
    <source>
        <dbReference type="ARBA" id="ARBA00023170"/>
    </source>
</evidence>
<feature type="transmembrane region" description="Helical" evidence="10">
    <location>
        <begin position="165"/>
        <end position="187"/>
    </location>
</feature>
<dbReference type="Gene3D" id="1.20.1070.10">
    <property type="entry name" value="Rhodopsin 7-helix transmembrane proteins"/>
    <property type="match status" value="1"/>
</dbReference>
<dbReference type="GO" id="GO:0004930">
    <property type="term" value="F:G protein-coupled receptor activity"/>
    <property type="evidence" value="ECO:0007669"/>
    <property type="project" value="UniProtKB-KW"/>
</dbReference>